<keyword evidence="2" id="KW-1185">Reference proteome</keyword>
<dbReference type="Proteomes" id="UP000706039">
    <property type="component" value="Unassembled WGS sequence"/>
</dbReference>
<sequence length="60" mass="6454">MSGYDRAWWTARASACRRTAAETDNAAVRRRFLVFAERYDELAAGHTTSGEAAAMADGGG</sequence>
<proteinExistence type="predicted"/>
<reference evidence="1 2" key="1">
    <citation type="submission" date="2021-08" db="EMBL/GenBank/DDBJ databases">
        <authorList>
            <person name="Tuo L."/>
        </authorList>
    </citation>
    <scope>NUCLEOTIDE SEQUENCE [LARGE SCALE GENOMIC DNA]</scope>
    <source>
        <strain evidence="1 2">JCM 31229</strain>
    </source>
</reference>
<name>A0ABS7PSX3_9SPHN</name>
<gene>
    <name evidence="1" type="ORF">K7G82_14380</name>
</gene>
<dbReference type="RefSeq" id="WP_222990590.1">
    <property type="nucleotide sequence ID" value="NZ_JAINVV010000006.1"/>
</dbReference>
<protein>
    <submittedName>
        <fullName evidence="1">Uncharacterized protein</fullName>
    </submittedName>
</protein>
<evidence type="ECO:0000313" key="2">
    <source>
        <dbReference type="Proteomes" id="UP000706039"/>
    </source>
</evidence>
<accession>A0ABS7PSX3</accession>
<organism evidence="1 2">
    <name type="scientific">Sphingomonas colocasiae</name>
    <dbReference type="NCBI Taxonomy" id="1848973"/>
    <lineage>
        <taxon>Bacteria</taxon>
        <taxon>Pseudomonadati</taxon>
        <taxon>Pseudomonadota</taxon>
        <taxon>Alphaproteobacteria</taxon>
        <taxon>Sphingomonadales</taxon>
        <taxon>Sphingomonadaceae</taxon>
        <taxon>Sphingomonas</taxon>
    </lineage>
</organism>
<comment type="caution">
    <text evidence="1">The sequence shown here is derived from an EMBL/GenBank/DDBJ whole genome shotgun (WGS) entry which is preliminary data.</text>
</comment>
<evidence type="ECO:0000313" key="1">
    <source>
        <dbReference type="EMBL" id="MBY8823487.1"/>
    </source>
</evidence>
<dbReference type="EMBL" id="JAINVV010000006">
    <property type="protein sequence ID" value="MBY8823487.1"/>
    <property type="molecule type" value="Genomic_DNA"/>
</dbReference>